<keyword evidence="4" id="KW-1185">Reference proteome</keyword>
<dbReference type="PANTHER" id="PTHR42951">
    <property type="entry name" value="METALLO-BETA-LACTAMASE DOMAIN-CONTAINING"/>
    <property type="match status" value="1"/>
</dbReference>
<dbReference type="Proteomes" id="UP000484875">
    <property type="component" value="Unassembled WGS sequence"/>
</dbReference>
<keyword evidence="3" id="KW-0378">Hydrolase</keyword>
<dbReference type="AlphaFoldDB" id="A0A845HLL3"/>
<gene>
    <name evidence="3" type="ORF">GTP81_16820</name>
</gene>
<evidence type="ECO:0000259" key="2">
    <source>
        <dbReference type="SMART" id="SM00849"/>
    </source>
</evidence>
<dbReference type="EMBL" id="WWCV01000029">
    <property type="protein sequence ID" value="MYN18415.1"/>
    <property type="molecule type" value="Genomic_DNA"/>
</dbReference>
<dbReference type="InterPro" id="IPR001279">
    <property type="entry name" value="Metallo-B-lactamas"/>
</dbReference>
<evidence type="ECO:0000313" key="3">
    <source>
        <dbReference type="EMBL" id="MYN18415.1"/>
    </source>
</evidence>
<evidence type="ECO:0000313" key="4">
    <source>
        <dbReference type="Proteomes" id="UP000484875"/>
    </source>
</evidence>
<dbReference type="GO" id="GO:0016787">
    <property type="term" value="F:hydrolase activity"/>
    <property type="evidence" value="ECO:0007669"/>
    <property type="project" value="UniProtKB-KW"/>
</dbReference>
<dbReference type="PANTHER" id="PTHR42951:SF17">
    <property type="entry name" value="METALLO-BETA-LACTAMASE DOMAIN-CONTAINING PROTEIN"/>
    <property type="match status" value="1"/>
</dbReference>
<comment type="caution">
    <text evidence="3">The sequence shown here is derived from an EMBL/GenBank/DDBJ whole genome shotgun (WGS) entry which is preliminary data.</text>
</comment>
<name>A0A845HLL3_9BURK</name>
<evidence type="ECO:0000256" key="1">
    <source>
        <dbReference type="SAM" id="MobiDB-lite"/>
    </source>
</evidence>
<feature type="domain" description="Metallo-beta-lactamase" evidence="2">
    <location>
        <begin position="16"/>
        <end position="219"/>
    </location>
</feature>
<reference evidence="3 4" key="1">
    <citation type="submission" date="2019-12" db="EMBL/GenBank/DDBJ databases">
        <title>Novel species isolated from a subtropical stream in China.</title>
        <authorList>
            <person name="Lu H."/>
        </authorList>
    </citation>
    <scope>NUCLEOTIDE SEQUENCE [LARGE SCALE GENOMIC DNA]</scope>
    <source>
        <strain evidence="3 4">FT107W</strain>
    </source>
</reference>
<feature type="region of interest" description="Disordered" evidence="1">
    <location>
        <begin position="245"/>
        <end position="264"/>
    </location>
</feature>
<dbReference type="InterPro" id="IPR050855">
    <property type="entry name" value="NDM-1-like"/>
</dbReference>
<dbReference type="Gene3D" id="3.60.15.10">
    <property type="entry name" value="Ribonuclease Z/Hydroxyacylglutathione hydrolase-like"/>
    <property type="match status" value="1"/>
</dbReference>
<dbReference type="Pfam" id="PF00753">
    <property type="entry name" value="Lactamase_B"/>
    <property type="match status" value="1"/>
</dbReference>
<dbReference type="RefSeq" id="WP_161090970.1">
    <property type="nucleotide sequence ID" value="NZ_WWCV01000029.1"/>
</dbReference>
<dbReference type="InterPro" id="IPR036866">
    <property type="entry name" value="RibonucZ/Hydroxyglut_hydro"/>
</dbReference>
<dbReference type="SUPFAM" id="SSF56281">
    <property type="entry name" value="Metallo-hydrolase/oxidoreductase"/>
    <property type="match status" value="1"/>
</dbReference>
<organism evidence="3 4">
    <name type="scientific">Duganella vulcania</name>
    <dbReference type="NCBI Taxonomy" id="2692166"/>
    <lineage>
        <taxon>Bacteria</taxon>
        <taxon>Pseudomonadati</taxon>
        <taxon>Pseudomonadota</taxon>
        <taxon>Betaproteobacteria</taxon>
        <taxon>Burkholderiales</taxon>
        <taxon>Oxalobacteraceae</taxon>
        <taxon>Telluria group</taxon>
        <taxon>Duganella</taxon>
    </lineage>
</organism>
<sequence length="264" mass="28439">MFKTDIITVPILPFGMVNAHVISTDTGCILIDAGIPGSEHKIGKALARHGLAFRDIKLIVVTHAHTDHAGSAAQVRALSGAPILAHQDDADFYSRKTPMTYCTTGWVGKLFLKTPVPHEPYKGFVPDLMMKDGETVNLLDFGVEGIVRHTGGHTPGSIVVELASEDIMVGDLIASGILIGGMMFKGRAIRPPFEDDPAIVSRELMRMVEAGGKRFHMGHGGPLEVPEVMRHASALAKIGRHQCASDCRHTGEDPQSLRALGETR</sequence>
<dbReference type="SMART" id="SM00849">
    <property type="entry name" value="Lactamase_B"/>
    <property type="match status" value="1"/>
</dbReference>
<proteinExistence type="predicted"/>
<protein>
    <submittedName>
        <fullName evidence="3">MBL fold metallo-hydrolase</fullName>
    </submittedName>
</protein>
<accession>A0A845HLL3</accession>
<dbReference type="CDD" id="cd07721">
    <property type="entry name" value="yflN-like_MBL-fold"/>
    <property type="match status" value="1"/>
</dbReference>